<feature type="binding site" evidence="7">
    <location>
        <position position="191"/>
    </location>
    <ligand>
        <name>S-adenosyl-L-methionine</name>
        <dbReference type="ChEBI" id="CHEBI:59789"/>
    </ligand>
</feature>
<name>A0A2J8B4A0_9FIRM</name>
<accession>A0A2J8B4A0</accession>
<keyword evidence="3 7" id="KW-0489">Methyltransferase</keyword>
<dbReference type="GO" id="GO:0008173">
    <property type="term" value="F:RNA methyltransferase activity"/>
    <property type="evidence" value="ECO:0007669"/>
    <property type="project" value="InterPro"/>
</dbReference>
<dbReference type="RefSeq" id="WP_081864249.1">
    <property type="nucleotide sequence ID" value="NZ_NBZD01000001.1"/>
</dbReference>
<comment type="caution">
    <text evidence="10">The sequence shown here is derived from an EMBL/GenBank/DDBJ whole genome shotgun (WGS) entry which is preliminary data.</text>
</comment>
<dbReference type="Pfam" id="PF17126">
    <property type="entry name" value="RsmF_methylt_CI"/>
    <property type="match status" value="1"/>
</dbReference>
<dbReference type="PRINTS" id="PR02008">
    <property type="entry name" value="RCMTFAMILY"/>
</dbReference>
<gene>
    <name evidence="10" type="ORF">B7R76_01560</name>
</gene>
<dbReference type="InterPro" id="IPR029063">
    <property type="entry name" value="SAM-dependent_MTases_sf"/>
</dbReference>
<dbReference type="PROSITE" id="PS51686">
    <property type="entry name" value="SAM_MT_RSMB_NOP"/>
    <property type="match status" value="1"/>
</dbReference>
<dbReference type="PANTHER" id="PTHR22807">
    <property type="entry name" value="NOP2 YEAST -RELATED NOL1/NOP2/FMU SUN DOMAIN-CONTAINING"/>
    <property type="match status" value="1"/>
</dbReference>
<dbReference type="InterPro" id="IPR001678">
    <property type="entry name" value="MeTrfase_RsmB-F_NOP2_dom"/>
</dbReference>
<feature type="binding site" evidence="7">
    <location>
        <begin position="140"/>
        <end position="146"/>
    </location>
    <ligand>
        <name>S-adenosyl-L-methionine</name>
        <dbReference type="ChEBI" id="CHEBI:59789"/>
    </ligand>
</feature>
<dbReference type="InterPro" id="IPR031341">
    <property type="entry name" value="Methyltr_RsmF_N"/>
</dbReference>
<feature type="domain" description="SAM-dependent MTase RsmB/NOP-type" evidence="9">
    <location>
        <begin position="48"/>
        <end position="335"/>
    </location>
</feature>
<dbReference type="GO" id="GO:0001510">
    <property type="term" value="P:RNA methylation"/>
    <property type="evidence" value="ECO:0007669"/>
    <property type="project" value="InterPro"/>
</dbReference>
<comment type="similarity">
    <text evidence="1 7">Belongs to the class I-like SAM-binding methyltransferase superfamily. RsmB/NOP family.</text>
</comment>
<dbReference type="SUPFAM" id="SSF53335">
    <property type="entry name" value="S-adenosyl-L-methionine-dependent methyltransferases"/>
    <property type="match status" value="1"/>
</dbReference>
<evidence type="ECO:0000256" key="1">
    <source>
        <dbReference type="ARBA" id="ARBA00007494"/>
    </source>
</evidence>
<feature type="compositionally biased region" description="Basic and acidic residues" evidence="8">
    <location>
        <begin position="566"/>
        <end position="585"/>
    </location>
</feature>
<evidence type="ECO:0000256" key="7">
    <source>
        <dbReference type="PROSITE-ProRule" id="PRU01023"/>
    </source>
</evidence>
<feature type="binding site" evidence="7">
    <location>
        <position position="209"/>
    </location>
    <ligand>
        <name>S-adenosyl-L-methionine</name>
        <dbReference type="ChEBI" id="CHEBI:59789"/>
    </ligand>
</feature>
<feature type="region of interest" description="Disordered" evidence="8">
    <location>
        <begin position="565"/>
        <end position="593"/>
    </location>
</feature>
<evidence type="ECO:0000256" key="6">
    <source>
        <dbReference type="ARBA" id="ARBA00022884"/>
    </source>
</evidence>
<dbReference type="InterPro" id="IPR031340">
    <property type="entry name" value="RsmF_methylt_CI"/>
</dbReference>
<evidence type="ECO:0000256" key="5">
    <source>
        <dbReference type="ARBA" id="ARBA00022691"/>
    </source>
</evidence>
<dbReference type="Gene3D" id="3.30.70.1170">
    <property type="entry name" value="Sun protein, domain 3"/>
    <property type="match status" value="1"/>
</dbReference>
<dbReference type="PROSITE" id="PS01153">
    <property type="entry name" value="NOL1_NOP2_SUN"/>
    <property type="match status" value="1"/>
</dbReference>
<evidence type="ECO:0000256" key="4">
    <source>
        <dbReference type="ARBA" id="ARBA00022679"/>
    </source>
</evidence>
<dbReference type="AlphaFoldDB" id="A0A2J8B4A0"/>
<dbReference type="Pfam" id="PF17125">
    <property type="entry name" value="Methyltr_RsmF_N"/>
    <property type="match status" value="1"/>
</dbReference>
<evidence type="ECO:0000256" key="3">
    <source>
        <dbReference type="ARBA" id="ARBA00022603"/>
    </source>
</evidence>
<feature type="binding site" evidence="7">
    <location>
        <position position="164"/>
    </location>
    <ligand>
        <name>S-adenosyl-L-methionine</name>
        <dbReference type="ChEBI" id="CHEBI:59789"/>
    </ligand>
</feature>
<dbReference type="Gene3D" id="3.40.50.150">
    <property type="entry name" value="Vaccinia Virus protein VP39"/>
    <property type="match status" value="1"/>
</dbReference>
<keyword evidence="5 7" id="KW-0949">S-adenosyl-L-methionine</keyword>
<keyword evidence="6 7" id="KW-0694">RNA-binding</keyword>
<evidence type="ECO:0000313" key="11">
    <source>
        <dbReference type="Proteomes" id="UP000236394"/>
    </source>
</evidence>
<dbReference type="InterPro" id="IPR027391">
    <property type="entry name" value="Nol1_Nop2_Fmu_2"/>
</dbReference>
<dbReference type="CDD" id="cd02440">
    <property type="entry name" value="AdoMet_MTases"/>
    <property type="match status" value="1"/>
</dbReference>
<organism evidence="10 11">
    <name type="scientific">Mageeibacillus indolicus</name>
    <dbReference type="NCBI Taxonomy" id="884684"/>
    <lineage>
        <taxon>Bacteria</taxon>
        <taxon>Bacillati</taxon>
        <taxon>Bacillota</taxon>
        <taxon>Clostridia</taxon>
        <taxon>Eubacteriales</taxon>
        <taxon>Oscillospiraceae</taxon>
        <taxon>Mageeibacillus</taxon>
    </lineage>
</organism>
<protein>
    <recommendedName>
        <fullName evidence="9">SAM-dependent MTase RsmB/NOP-type domain-containing protein</fullName>
    </recommendedName>
</protein>
<feature type="active site" description="Nucleophile" evidence="7">
    <location>
        <position position="262"/>
    </location>
</feature>
<dbReference type="EMBL" id="NBZD01000001">
    <property type="protein sequence ID" value="PNH19600.1"/>
    <property type="molecule type" value="Genomic_DNA"/>
</dbReference>
<dbReference type="GO" id="GO:0003723">
    <property type="term" value="F:RNA binding"/>
    <property type="evidence" value="ECO:0007669"/>
    <property type="project" value="UniProtKB-UniRule"/>
</dbReference>
<evidence type="ECO:0000256" key="2">
    <source>
        <dbReference type="ARBA" id="ARBA00022490"/>
    </source>
</evidence>
<evidence type="ECO:0000259" key="9">
    <source>
        <dbReference type="PROSITE" id="PS51686"/>
    </source>
</evidence>
<proteinExistence type="inferred from homology"/>
<evidence type="ECO:0000313" key="10">
    <source>
        <dbReference type="EMBL" id="PNH19600.1"/>
    </source>
</evidence>
<dbReference type="Pfam" id="PF01189">
    <property type="entry name" value="Methyltr_RsmB-F"/>
    <property type="match status" value="1"/>
</dbReference>
<reference evidence="11" key="1">
    <citation type="submission" date="2017-04" db="EMBL/GenBank/DDBJ databases">
        <authorList>
            <person name="Bumgarner R.E."/>
            <person name="Fredricks D.N."/>
            <person name="Srinivasan S."/>
        </authorList>
    </citation>
    <scope>NUCLEOTIDE SEQUENCE [LARGE SCALE GENOMIC DNA]</scope>
    <source>
        <strain evidence="11">KA00405</strain>
    </source>
</reference>
<dbReference type="InterPro" id="IPR023267">
    <property type="entry name" value="RCMT"/>
</dbReference>
<dbReference type="Proteomes" id="UP000236394">
    <property type="component" value="Unassembled WGS sequence"/>
</dbReference>
<evidence type="ECO:0000256" key="8">
    <source>
        <dbReference type="SAM" id="MobiDB-lite"/>
    </source>
</evidence>
<dbReference type="Pfam" id="PF13636">
    <property type="entry name" value="Methyltranf_PUA"/>
    <property type="match status" value="1"/>
</dbReference>
<dbReference type="InterPro" id="IPR049560">
    <property type="entry name" value="MeTrfase_RsmB-F_NOP2_cat"/>
</dbReference>
<dbReference type="InterPro" id="IPR018314">
    <property type="entry name" value="RsmB/NOL1/NOP2-like_CS"/>
</dbReference>
<keyword evidence="4 7" id="KW-0808">Transferase</keyword>
<dbReference type="PANTHER" id="PTHR22807:SF30">
    <property type="entry name" value="28S RRNA (CYTOSINE(4447)-C(5))-METHYLTRANSFERASE-RELATED"/>
    <property type="match status" value="1"/>
</dbReference>
<keyword evidence="2" id="KW-0963">Cytoplasm</keyword>
<sequence>MAHRKFETTDLSTMLYDGVLMLNLPDLFVKKMLALFESDGRRDEFNQFLAGIGSGAKPGIRFNPAKGEVEEMARNFACSYKLSPLVPVPWTKDAYYLPAGFAAAQTVEYLQGYFYLQEASAMLPAALLQAKPGMAVLDLCAAPGGKTTKLAADMNNQGLLLANEINLERAKVLLRNLEQWGAKNVVLTNADAAQFNRDPGFIFDKILADVPCSGEGMFGRDPGAVAAWTQYQGRSLTDLQLNILLKAADLLAPKGEILYSTCTFNPEENEGIIWRFLREKPEFSLAPLRDRLPKPCPELSGGVNYNSDQPWANCLRVWPHLARGEGHFCALLVKSGEAKHGELNQEDLSNNLARVAGGKVAKDQVNQAKRWVSTAAVAHRDKKGYSEPTAVLAAAQKFISENFTPMGQQNWQLNSYSYHSANNPGKPDLSAVGYAVPSVYIERNFLHYLPQTALRIPTLHVLKRGVMVGEFKDGRNAKFVPSHALALTIAANEYRYCLNLPRDDSRITAYIAGQSIIWDQSELQTIPCRTYVLLLAESEPLGWLYREKSEVLKNLYPNSWVRRLRSPHESEVKHESKHESKREQTDNSDSQPK</sequence>